<gene>
    <name evidence="1" type="ORF">COCCADRAFT_22522</name>
</gene>
<dbReference type="Proteomes" id="UP000053841">
    <property type="component" value="Unassembled WGS sequence"/>
</dbReference>
<keyword evidence="2" id="KW-1185">Reference proteome</keyword>
<evidence type="ECO:0000313" key="1">
    <source>
        <dbReference type="EMBL" id="EUC37975.1"/>
    </source>
</evidence>
<reference evidence="1 2" key="1">
    <citation type="journal article" date="2013" name="PLoS Genet.">
        <title>Comparative genome structure, secondary metabolite, and effector coding capacity across Cochliobolus pathogens.</title>
        <authorList>
            <person name="Condon B.J."/>
            <person name="Leng Y."/>
            <person name="Wu D."/>
            <person name="Bushley K.E."/>
            <person name="Ohm R.A."/>
            <person name="Otillar R."/>
            <person name="Martin J."/>
            <person name="Schackwitz W."/>
            <person name="Grimwood J."/>
            <person name="MohdZainudin N."/>
            <person name="Xue C."/>
            <person name="Wang R."/>
            <person name="Manning V.A."/>
            <person name="Dhillon B."/>
            <person name="Tu Z.J."/>
            <person name="Steffenson B.J."/>
            <person name="Salamov A."/>
            <person name="Sun H."/>
            <person name="Lowry S."/>
            <person name="LaButti K."/>
            <person name="Han J."/>
            <person name="Copeland A."/>
            <person name="Lindquist E."/>
            <person name="Barry K."/>
            <person name="Schmutz J."/>
            <person name="Baker S.E."/>
            <person name="Ciuffetti L.M."/>
            <person name="Grigoriev I.V."/>
            <person name="Zhong S."/>
            <person name="Turgeon B.G."/>
        </authorList>
    </citation>
    <scope>NUCLEOTIDE SEQUENCE [LARGE SCALE GENOMIC DNA]</scope>
    <source>
        <strain evidence="1 2">26-R-13</strain>
    </source>
</reference>
<sequence>MGGDGSAFSRVTGHFVGARVNKGRANAAVVGSRMEMGVVEEKRGRSLGFPENHDQLGLGRCIAPRLPGSTPTLPRCSRLRFGKHARRTVIVIQTMVQPSRSASSQPAQAQAHAALSASSPFSLIWSPPQTLATSPMSRLLHLGRRRCA</sequence>
<dbReference type="GeneID" id="19145219"/>
<protein>
    <submittedName>
        <fullName evidence="1">Uncharacterized protein</fullName>
    </submittedName>
</protein>
<name>W6YK29_COCC2</name>
<dbReference type="AlphaFoldDB" id="W6YK29"/>
<evidence type="ECO:0000313" key="2">
    <source>
        <dbReference type="Proteomes" id="UP000053841"/>
    </source>
</evidence>
<proteinExistence type="predicted"/>
<dbReference type="RefSeq" id="XP_007707697.1">
    <property type="nucleotide sequence ID" value="XM_007709507.1"/>
</dbReference>
<accession>W6YK29</accession>
<organism evidence="1 2">
    <name type="scientific">Cochliobolus carbonum (strain 26-R-13)</name>
    <name type="common">Maize leaf spot fungus</name>
    <name type="synonym">Bipolaris zeicola</name>
    <dbReference type="NCBI Taxonomy" id="930089"/>
    <lineage>
        <taxon>Eukaryota</taxon>
        <taxon>Fungi</taxon>
        <taxon>Dikarya</taxon>
        <taxon>Ascomycota</taxon>
        <taxon>Pezizomycotina</taxon>
        <taxon>Dothideomycetes</taxon>
        <taxon>Pleosporomycetidae</taxon>
        <taxon>Pleosporales</taxon>
        <taxon>Pleosporineae</taxon>
        <taxon>Pleosporaceae</taxon>
        <taxon>Bipolaris</taxon>
    </lineage>
</organism>
<dbReference type="HOGENOM" id="CLU_1758505_0_0_1"/>
<dbReference type="KEGG" id="bze:COCCADRAFT_22522"/>
<dbReference type="EMBL" id="KI964546">
    <property type="protein sequence ID" value="EUC37975.1"/>
    <property type="molecule type" value="Genomic_DNA"/>
</dbReference>